<proteinExistence type="predicted"/>
<name>A0A1I6PKP1_9EURY</name>
<organism evidence="1 2">
    <name type="scientific">Halostagnicola kamekurae</name>
    <dbReference type="NCBI Taxonomy" id="619731"/>
    <lineage>
        <taxon>Archaea</taxon>
        <taxon>Methanobacteriati</taxon>
        <taxon>Methanobacteriota</taxon>
        <taxon>Stenosarchaea group</taxon>
        <taxon>Halobacteria</taxon>
        <taxon>Halobacteriales</taxon>
        <taxon>Natrialbaceae</taxon>
        <taxon>Halostagnicola</taxon>
    </lineage>
</organism>
<gene>
    <name evidence="1" type="ORF">SAMN04488556_0619</name>
</gene>
<accession>A0A1I6PKP1</accession>
<dbReference type="EMBL" id="FOZS01000001">
    <property type="protein sequence ID" value="SFS40605.1"/>
    <property type="molecule type" value="Genomic_DNA"/>
</dbReference>
<dbReference type="Proteomes" id="UP000199199">
    <property type="component" value="Unassembled WGS sequence"/>
</dbReference>
<keyword evidence="2" id="KW-1185">Reference proteome</keyword>
<sequence>MTTWGGKLEGINEEQLLQQLRMETDGKAVKRLTSALLYRQGKLPAEIENCSDFPNKRCTIGLALSPRSIYSSH</sequence>
<evidence type="ECO:0000313" key="2">
    <source>
        <dbReference type="Proteomes" id="UP000199199"/>
    </source>
</evidence>
<reference evidence="2" key="1">
    <citation type="submission" date="2016-10" db="EMBL/GenBank/DDBJ databases">
        <authorList>
            <person name="Varghese N."/>
            <person name="Submissions S."/>
        </authorList>
    </citation>
    <scope>NUCLEOTIDE SEQUENCE [LARGE SCALE GENOMIC DNA]</scope>
    <source>
        <strain evidence="2">DSM 22427</strain>
    </source>
</reference>
<dbReference type="AlphaFoldDB" id="A0A1I6PKP1"/>
<protein>
    <submittedName>
        <fullName evidence="1">Uncharacterized protein</fullName>
    </submittedName>
</protein>
<evidence type="ECO:0000313" key="1">
    <source>
        <dbReference type="EMBL" id="SFS40605.1"/>
    </source>
</evidence>